<organism evidence="1 2">
    <name type="scientific">Thalassobaculum fulvum</name>
    <dbReference type="NCBI Taxonomy" id="1633335"/>
    <lineage>
        <taxon>Bacteria</taxon>
        <taxon>Pseudomonadati</taxon>
        <taxon>Pseudomonadota</taxon>
        <taxon>Alphaproteobacteria</taxon>
        <taxon>Rhodospirillales</taxon>
        <taxon>Thalassobaculaceae</taxon>
        <taxon>Thalassobaculum</taxon>
    </lineage>
</organism>
<dbReference type="RefSeq" id="WP_189987764.1">
    <property type="nucleotide sequence ID" value="NZ_BMZS01000002.1"/>
</dbReference>
<gene>
    <name evidence="1" type="ORF">GCM10017083_09300</name>
</gene>
<comment type="caution">
    <text evidence="1">The sequence shown here is derived from an EMBL/GenBank/DDBJ whole genome shotgun (WGS) entry which is preliminary data.</text>
</comment>
<dbReference type="Proteomes" id="UP000630353">
    <property type="component" value="Unassembled WGS sequence"/>
</dbReference>
<name>A0A918XQE3_9PROT</name>
<reference evidence="1" key="2">
    <citation type="submission" date="2020-09" db="EMBL/GenBank/DDBJ databases">
        <authorList>
            <person name="Sun Q."/>
            <person name="Kim S."/>
        </authorList>
    </citation>
    <scope>NUCLEOTIDE SEQUENCE</scope>
    <source>
        <strain evidence="1">KCTC 42651</strain>
    </source>
</reference>
<protein>
    <submittedName>
        <fullName evidence="1">Uncharacterized protein</fullName>
    </submittedName>
</protein>
<sequence length="497" mass="57549">MATPVSGTGKKRVFAFDPQTVRDLFGSLDAEQESIEKFEEYFVTNGFYEAFSAEFPLRIAVGNKGSGKSAMLRAHRIERLQSDEIIPVIMDASDLYNRTDSVSDNMLKAVSEWKNVFAREAMAHLVTSSASDITDNRISEHLRSLPEFLSYASKYISRKSQGASDIFVRNNVNLSKVKSIVFYLDDLDRGWDGSPKALHYINSMLNACFDISRREKNIKFKIAIRWDMWDMLSRNNSDIDKIRENTIFLRWSIHDIYVVIANRIAKYFNIQFDYRKFLNSDASQEEIARIYNAVIVPRFDGYGKWENAPTRHVLLSMVRSRPRDLITLLTMAASEAHVKSNNIISSTNLNDIFPRYSEDRLNDLGVEFRTRLHGLEHLLTSFKPAKSTGKATEHFRYTNDKLITHIKDTLRIHGARIRFSDERGTPDFRRIIDFLYRIDFLQAWYKQSDGTIERINFQERQTVVSDAVDFGYSWEVLPAYRWAIQPTKIQDVLASLD</sequence>
<accession>A0A918XQE3</accession>
<evidence type="ECO:0000313" key="2">
    <source>
        <dbReference type="Proteomes" id="UP000630353"/>
    </source>
</evidence>
<keyword evidence="2" id="KW-1185">Reference proteome</keyword>
<dbReference type="AlphaFoldDB" id="A0A918XQE3"/>
<dbReference type="NCBIfam" id="NF047389">
    <property type="entry name" value="ATPase_Sll1717"/>
    <property type="match status" value="1"/>
</dbReference>
<dbReference type="InterPro" id="IPR059206">
    <property type="entry name" value="Sll1717-like"/>
</dbReference>
<dbReference type="EMBL" id="BMZS01000002">
    <property type="protein sequence ID" value="GHD43321.1"/>
    <property type="molecule type" value="Genomic_DNA"/>
</dbReference>
<evidence type="ECO:0000313" key="1">
    <source>
        <dbReference type="EMBL" id="GHD43321.1"/>
    </source>
</evidence>
<reference evidence="1" key="1">
    <citation type="journal article" date="2014" name="Int. J. Syst. Evol. Microbiol.">
        <title>Complete genome sequence of Corynebacterium casei LMG S-19264T (=DSM 44701T), isolated from a smear-ripened cheese.</title>
        <authorList>
            <consortium name="US DOE Joint Genome Institute (JGI-PGF)"/>
            <person name="Walter F."/>
            <person name="Albersmeier A."/>
            <person name="Kalinowski J."/>
            <person name="Ruckert C."/>
        </authorList>
    </citation>
    <scope>NUCLEOTIDE SEQUENCE</scope>
    <source>
        <strain evidence="1">KCTC 42651</strain>
    </source>
</reference>
<proteinExistence type="predicted"/>